<accession>A0A1G6T584</accession>
<dbReference type="AlphaFoldDB" id="A0A1G6T584"/>
<gene>
    <name evidence="3" type="ORF">SAMN05444580_103386</name>
</gene>
<proteinExistence type="predicted"/>
<feature type="chain" id="PRO_5011758145" description="Porin" evidence="2">
    <location>
        <begin position="25"/>
        <end position="100"/>
    </location>
</feature>
<reference evidence="3 4" key="1">
    <citation type="submission" date="2016-10" db="EMBL/GenBank/DDBJ databases">
        <authorList>
            <person name="de Groot N.N."/>
        </authorList>
    </citation>
    <scope>NUCLEOTIDE SEQUENCE [LARGE SCALE GENOMIC DNA]</scope>
    <source>
        <strain evidence="3 4">JCM 11308</strain>
    </source>
</reference>
<feature type="compositionally biased region" description="Low complexity" evidence="1">
    <location>
        <begin position="56"/>
        <end position="65"/>
    </location>
</feature>
<dbReference type="Proteomes" id="UP000199417">
    <property type="component" value="Unassembled WGS sequence"/>
</dbReference>
<evidence type="ECO:0000313" key="3">
    <source>
        <dbReference type="EMBL" id="SDD23696.1"/>
    </source>
</evidence>
<organism evidence="3 4">
    <name type="scientific">Rhodococcus tukisamuensis</name>
    <dbReference type="NCBI Taxonomy" id="168276"/>
    <lineage>
        <taxon>Bacteria</taxon>
        <taxon>Bacillati</taxon>
        <taxon>Actinomycetota</taxon>
        <taxon>Actinomycetes</taxon>
        <taxon>Mycobacteriales</taxon>
        <taxon>Nocardiaceae</taxon>
        <taxon>Rhodococcus</taxon>
    </lineage>
</organism>
<name>A0A1G6T584_9NOCA</name>
<dbReference type="EMBL" id="FNAB01000003">
    <property type="protein sequence ID" value="SDD23696.1"/>
    <property type="molecule type" value="Genomic_DNA"/>
</dbReference>
<feature type="region of interest" description="Disordered" evidence="1">
    <location>
        <begin position="33"/>
        <end position="65"/>
    </location>
</feature>
<sequence length="100" mass="10152">MKRSIIVALAGATIALGTVASASAAPVNIEDPALPTPWAGSSSGSSDFFYPHDGQDSGSSQLQQNSGSTALANTVAWAPFELLCSVLGGKTIMDCIPQDL</sequence>
<protein>
    <recommendedName>
        <fullName evidence="5">Porin</fullName>
    </recommendedName>
</protein>
<dbReference type="RefSeq" id="WP_139191163.1">
    <property type="nucleotide sequence ID" value="NZ_FNAB01000003.1"/>
</dbReference>
<evidence type="ECO:0008006" key="5">
    <source>
        <dbReference type="Google" id="ProtNLM"/>
    </source>
</evidence>
<keyword evidence="4" id="KW-1185">Reference proteome</keyword>
<evidence type="ECO:0000313" key="4">
    <source>
        <dbReference type="Proteomes" id="UP000199417"/>
    </source>
</evidence>
<evidence type="ECO:0000256" key="1">
    <source>
        <dbReference type="SAM" id="MobiDB-lite"/>
    </source>
</evidence>
<keyword evidence="2" id="KW-0732">Signal</keyword>
<evidence type="ECO:0000256" key="2">
    <source>
        <dbReference type="SAM" id="SignalP"/>
    </source>
</evidence>
<feature type="signal peptide" evidence="2">
    <location>
        <begin position="1"/>
        <end position="24"/>
    </location>
</feature>